<sequence length="261" mass="29261">MTKGDILLLHGAFVGGWVFEKMRGELNRRGWKTHAPDLPFHGSEFAGADPHPDLRRQRLTEYRAALTEEIHRLTPPGHPAPVLIGHSLGGLLAQQLAAQNLARAAVLLAPVAPWGILPKTRWEVDTIFGLMKAHVMDKPVVPDFQLAAKYSMDRIPAALQRDIFARLVPESGRVLYETLLWWMDWQAESYVSARRLQVPMLVLCGSDDKVTPPATCRAVARRYPGRAVFREIPDLSHFTFGEPQEEAVIAMVADWLDEHAL</sequence>
<reference evidence="2 3" key="1">
    <citation type="submission" date="2019-07" db="EMBL/GenBank/DDBJ databases">
        <title>Genome sequencing for Ferrovibrio sp. K5.</title>
        <authorList>
            <person name="Park S.-J."/>
        </authorList>
    </citation>
    <scope>NUCLEOTIDE SEQUENCE [LARGE SCALE GENOMIC DNA]</scope>
    <source>
        <strain evidence="2 3">K5</strain>
    </source>
</reference>
<evidence type="ECO:0000313" key="2">
    <source>
        <dbReference type="EMBL" id="QDO97300.1"/>
    </source>
</evidence>
<dbReference type="SUPFAM" id="SSF53474">
    <property type="entry name" value="alpha/beta-Hydrolases"/>
    <property type="match status" value="1"/>
</dbReference>
<dbReference type="PANTHER" id="PTHR43194">
    <property type="entry name" value="HYDROLASE ALPHA/BETA FOLD FAMILY"/>
    <property type="match status" value="1"/>
</dbReference>
<evidence type="ECO:0000259" key="1">
    <source>
        <dbReference type="Pfam" id="PF12697"/>
    </source>
</evidence>
<dbReference type="Pfam" id="PF12697">
    <property type="entry name" value="Abhydrolase_6"/>
    <property type="match status" value="1"/>
</dbReference>
<dbReference type="InterPro" id="IPR000073">
    <property type="entry name" value="AB_hydrolase_1"/>
</dbReference>
<keyword evidence="2" id="KW-0378">Hydrolase</keyword>
<name>A0A516H143_9PROT</name>
<accession>A0A516H143</accession>
<dbReference type="InterPro" id="IPR029058">
    <property type="entry name" value="AB_hydrolase_fold"/>
</dbReference>
<organism evidence="2 3">
    <name type="scientific">Ferrovibrio terrae</name>
    <dbReference type="NCBI Taxonomy" id="2594003"/>
    <lineage>
        <taxon>Bacteria</taxon>
        <taxon>Pseudomonadati</taxon>
        <taxon>Pseudomonadota</taxon>
        <taxon>Alphaproteobacteria</taxon>
        <taxon>Rhodospirillales</taxon>
        <taxon>Rhodospirillaceae</taxon>
        <taxon>Ferrovibrio</taxon>
    </lineage>
</organism>
<dbReference type="GO" id="GO:0016787">
    <property type="term" value="F:hydrolase activity"/>
    <property type="evidence" value="ECO:0007669"/>
    <property type="project" value="UniProtKB-KW"/>
</dbReference>
<proteinExistence type="predicted"/>
<evidence type="ECO:0000313" key="3">
    <source>
        <dbReference type="Proteomes" id="UP000317496"/>
    </source>
</evidence>
<dbReference type="PANTHER" id="PTHR43194:SF2">
    <property type="entry name" value="PEROXISOMAL MEMBRANE PROTEIN LPX1"/>
    <property type="match status" value="1"/>
</dbReference>
<protein>
    <submittedName>
        <fullName evidence="2">Alpha/beta fold hydrolase</fullName>
    </submittedName>
</protein>
<feature type="domain" description="AB hydrolase-1" evidence="1">
    <location>
        <begin position="6"/>
        <end position="245"/>
    </location>
</feature>
<dbReference type="Gene3D" id="3.40.50.1820">
    <property type="entry name" value="alpha/beta hydrolase"/>
    <property type="match status" value="1"/>
</dbReference>
<dbReference type="EMBL" id="CP041636">
    <property type="protein sequence ID" value="QDO97300.1"/>
    <property type="molecule type" value="Genomic_DNA"/>
</dbReference>
<keyword evidence="3" id="KW-1185">Reference proteome</keyword>
<dbReference type="RefSeq" id="WP_144068281.1">
    <property type="nucleotide sequence ID" value="NZ_CP041636.1"/>
</dbReference>
<dbReference type="Proteomes" id="UP000317496">
    <property type="component" value="Chromosome"/>
</dbReference>
<gene>
    <name evidence="2" type="ORF">FNB15_08475</name>
</gene>
<dbReference type="OrthoDB" id="9814966at2"/>
<dbReference type="KEGG" id="fer:FNB15_08475"/>
<dbReference type="AlphaFoldDB" id="A0A516H143"/>
<dbReference type="InterPro" id="IPR050228">
    <property type="entry name" value="Carboxylesterase_BioH"/>
</dbReference>